<dbReference type="PANTHER" id="PTHR36836">
    <property type="entry name" value="COLANIC ACID BIOSYNTHESIS PROTEIN WCAK"/>
    <property type="match status" value="1"/>
</dbReference>
<evidence type="ECO:0000313" key="3">
    <source>
        <dbReference type="Proteomes" id="UP000626210"/>
    </source>
</evidence>
<evidence type="ECO:0000259" key="1">
    <source>
        <dbReference type="Pfam" id="PF04230"/>
    </source>
</evidence>
<accession>A0ABQ3FV56</accession>
<comment type="caution">
    <text evidence="2">The sequence shown here is derived from an EMBL/GenBank/DDBJ whole genome shotgun (WGS) entry which is preliminary data.</text>
</comment>
<dbReference type="PANTHER" id="PTHR36836:SF1">
    <property type="entry name" value="COLANIC ACID BIOSYNTHESIS PROTEIN WCAK"/>
    <property type="match status" value="1"/>
</dbReference>
<dbReference type="InterPro" id="IPR007345">
    <property type="entry name" value="Polysacch_pyruvyl_Trfase"/>
</dbReference>
<sequence length="416" mass="44921">MGRLRRRVQAQLRQALRGMSGGSARRDDALVVMSAAAGSLGDQAMLQSVADNLQLMELRYVRQVLMPNWGEFAVNGPMLPSLRFSVEEVEAKSARVVTAVRDAGAVLAVGADIIDGYYGLHPVRYQIGMLRIAAEQGRPAILLGHSISEQPHPEAVQMIASLPPSVAVYVRDPISHARFERFMGRTATLVADVAFLVQPDRTSGDSRQAAQWIAARRAAGDLVLCLNVSGLNAEKQSAGLGVQEYWSAFVKGFLSLHPHTSFLFLSHDNRSNSSDALMQREVIASLPAAVRQRVYAVDTPETAAIAKSISGMTDMVFAGRMHLAIGALSQAVPTFCIAYVGKYEGLAEHLRIPDFIPEAHVLEQPDTLAAWLAAKVPDLQQRRKALQDRLPAVKAMSKMNYASVSQRSGAASGAAG</sequence>
<proteinExistence type="predicted"/>
<name>A0ABQ3FV56_9BURK</name>
<dbReference type="Proteomes" id="UP000626210">
    <property type="component" value="Unassembled WGS sequence"/>
</dbReference>
<keyword evidence="3" id="KW-1185">Reference proteome</keyword>
<protein>
    <recommendedName>
        <fullName evidence="1">Polysaccharide pyruvyl transferase domain-containing protein</fullName>
    </recommendedName>
</protein>
<dbReference type="Pfam" id="PF04230">
    <property type="entry name" value="PS_pyruv_trans"/>
    <property type="match status" value="1"/>
</dbReference>
<gene>
    <name evidence="2" type="ORF">GCM10007320_01820</name>
</gene>
<dbReference type="EMBL" id="BMYK01000001">
    <property type="protein sequence ID" value="GHC68954.1"/>
    <property type="molecule type" value="Genomic_DNA"/>
</dbReference>
<evidence type="ECO:0000313" key="2">
    <source>
        <dbReference type="EMBL" id="GHC68954.1"/>
    </source>
</evidence>
<reference evidence="3" key="1">
    <citation type="journal article" date="2019" name="Int. J. Syst. Evol. Microbiol.">
        <title>The Global Catalogue of Microorganisms (GCM) 10K type strain sequencing project: providing services to taxonomists for standard genome sequencing and annotation.</title>
        <authorList>
            <consortium name="The Broad Institute Genomics Platform"/>
            <consortium name="The Broad Institute Genome Sequencing Center for Infectious Disease"/>
            <person name="Wu L."/>
            <person name="Ma J."/>
        </authorList>
    </citation>
    <scope>NUCLEOTIDE SEQUENCE [LARGE SCALE GENOMIC DNA]</scope>
    <source>
        <strain evidence="3">KCTC 23314</strain>
    </source>
</reference>
<organism evidence="2 3">
    <name type="scientific">Pseudorhodoferax aquiterrae</name>
    <dbReference type="NCBI Taxonomy" id="747304"/>
    <lineage>
        <taxon>Bacteria</taxon>
        <taxon>Pseudomonadati</taxon>
        <taxon>Pseudomonadota</taxon>
        <taxon>Betaproteobacteria</taxon>
        <taxon>Burkholderiales</taxon>
        <taxon>Comamonadaceae</taxon>
    </lineage>
</organism>
<feature type="domain" description="Polysaccharide pyruvyl transferase" evidence="1">
    <location>
        <begin position="106"/>
        <end position="339"/>
    </location>
</feature>